<organism evidence="2 3">
    <name type="scientific">Ilex paraguariensis</name>
    <name type="common">yerba mate</name>
    <dbReference type="NCBI Taxonomy" id="185542"/>
    <lineage>
        <taxon>Eukaryota</taxon>
        <taxon>Viridiplantae</taxon>
        <taxon>Streptophyta</taxon>
        <taxon>Embryophyta</taxon>
        <taxon>Tracheophyta</taxon>
        <taxon>Spermatophyta</taxon>
        <taxon>Magnoliopsida</taxon>
        <taxon>eudicotyledons</taxon>
        <taxon>Gunneridae</taxon>
        <taxon>Pentapetalae</taxon>
        <taxon>asterids</taxon>
        <taxon>campanulids</taxon>
        <taxon>Aquifoliales</taxon>
        <taxon>Aquifoliaceae</taxon>
        <taxon>Ilex</taxon>
    </lineage>
</organism>
<dbReference type="EMBL" id="CAUOFW020001135">
    <property type="protein sequence ID" value="CAK9141418.1"/>
    <property type="molecule type" value="Genomic_DNA"/>
</dbReference>
<feature type="compositionally biased region" description="Low complexity" evidence="1">
    <location>
        <begin position="64"/>
        <end position="78"/>
    </location>
</feature>
<dbReference type="AlphaFoldDB" id="A0ABC8RFH5"/>
<name>A0ABC8RFH5_9AQUA</name>
<feature type="region of interest" description="Disordered" evidence="1">
    <location>
        <begin position="200"/>
        <end position="219"/>
    </location>
</feature>
<feature type="compositionally biased region" description="Basic and acidic residues" evidence="1">
    <location>
        <begin position="200"/>
        <end position="218"/>
    </location>
</feature>
<protein>
    <recommendedName>
        <fullName evidence="4">Dynein light chain</fullName>
    </recommendedName>
</protein>
<evidence type="ECO:0008006" key="4">
    <source>
        <dbReference type="Google" id="ProtNLM"/>
    </source>
</evidence>
<feature type="compositionally biased region" description="Basic and acidic residues" evidence="1">
    <location>
        <begin position="153"/>
        <end position="189"/>
    </location>
</feature>
<dbReference type="PANTHER" id="PTHR11886:SF80">
    <property type="entry name" value="OS01G0555600 PROTEIN"/>
    <property type="match status" value="1"/>
</dbReference>
<dbReference type="Gene3D" id="3.30.740.10">
    <property type="entry name" value="Protein Inhibitor Of Neuronal Nitric Oxide Synthase"/>
    <property type="match status" value="1"/>
</dbReference>
<evidence type="ECO:0000313" key="2">
    <source>
        <dbReference type="EMBL" id="CAK9141418.1"/>
    </source>
</evidence>
<dbReference type="InterPro" id="IPR001372">
    <property type="entry name" value="Dynein_light_chain_typ-1/2"/>
</dbReference>
<feature type="region of interest" description="Disordered" evidence="1">
    <location>
        <begin position="37"/>
        <end position="90"/>
    </location>
</feature>
<gene>
    <name evidence="2" type="ORF">ILEXP_LOCUS9001</name>
</gene>
<evidence type="ECO:0000256" key="1">
    <source>
        <dbReference type="SAM" id="MobiDB-lite"/>
    </source>
</evidence>
<dbReference type="SMART" id="SM01375">
    <property type="entry name" value="Dynein_light"/>
    <property type="match status" value="1"/>
</dbReference>
<reference evidence="2 3" key="1">
    <citation type="submission" date="2024-02" db="EMBL/GenBank/DDBJ databases">
        <authorList>
            <person name="Vignale AGUSTIN F."/>
            <person name="Sosa J E."/>
            <person name="Modenutti C."/>
        </authorList>
    </citation>
    <scope>NUCLEOTIDE SEQUENCE [LARGE SCALE GENOMIC DNA]</scope>
</reference>
<dbReference type="InterPro" id="IPR037177">
    <property type="entry name" value="DLC_sf"/>
</dbReference>
<comment type="caution">
    <text evidence="2">The sequence shown here is derived from an EMBL/GenBank/DDBJ whole genome shotgun (WGS) entry which is preliminary data.</text>
</comment>
<accession>A0ABC8RFH5</accession>
<sequence length="364" mass="40646">MNPNPIKSQATLPPLYPNLNTPFSIFSSSLTLDMAHQTTHRRNLASSDHPKTSMEPTHKKHLKSTPLATTTSNSTTKTHQPDPTVPSSTIQNISNHFAKLYANHKALSSLKDSDGCSQLGIDTHFQAKSVDISSISDSSSTSLTKSNHQHRVNRSDLKKEITKTKVKEKEKKSIGDSDSHKEHDIKKAYVSSKTDEVKKVYKKDARKNQSDKGQDVKRTSLLMSRSQDDRLKGYHERFEVKGPSFSLAMNGGRRKSFCCSQTELADFFSCTGVKVVAVDMPPFMQIHAVDCARKTHDSLKKFTSKTLALTLKKEFDGVYGPAWHCIVGTSFGSFVTHSIGGFLYFSMDQKQYVLLFKTTVHRAN</sequence>
<dbReference type="Pfam" id="PF01221">
    <property type="entry name" value="Dynein_light"/>
    <property type="match status" value="1"/>
</dbReference>
<dbReference type="PANTHER" id="PTHR11886">
    <property type="entry name" value="DYNEIN LIGHT CHAIN"/>
    <property type="match status" value="1"/>
</dbReference>
<dbReference type="SUPFAM" id="SSF54648">
    <property type="entry name" value="DLC"/>
    <property type="match status" value="1"/>
</dbReference>
<proteinExistence type="predicted"/>
<evidence type="ECO:0000313" key="3">
    <source>
        <dbReference type="Proteomes" id="UP001642360"/>
    </source>
</evidence>
<dbReference type="FunFam" id="3.30.740.10:FF:000003">
    <property type="entry name" value="Dynein light chain"/>
    <property type="match status" value="1"/>
</dbReference>
<feature type="compositionally biased region" description="Low complexity" evidence="1">
    <location>
        <begin position="132"/>
        <end position="146"/>
    </location>
</feature>
<keyword evidence="3" id="KW-1185">Reference proteome</keyword>
<dbReference type="Proteomes" id="UP001642360">
    <property type="component" value="Unassembled WGS sequence"/>
</dbReference>
<feature type="region of interest" description="Disordered" evidence="1">
    <location>
        <begin position="132"/>
        <end position="189"/>
    </location>
</feature>